<proteinExistence type="predicted"/>
<protein>
    <submittedName>
        <fullName evidence="2">Uncharacterized protein</fullName>
    </submittedName>
</protein>
<organism evidence="2 3">
    <name type="scientific">Pontibacter indicus</name>
    <dbReference type="NCBI Taxonomy" id="1317125"/>
    <lineage>
        <taxon>Bacteria</taxon>
        <taxon>Pseudomonadati</taxon>
        <taxon>Bacteroidota</taxon>
        <taxon>Cytophagia</taxon>
        <taxon>Cytophagales</taxon>
        <taxon>Hymenobacteraceae</taxon>
        <taxon>Pontibacter</taxon>
    </lineage>
</organism>
<dbReference type="AlphaFoldDB" id="A0A1R3XQX3"/>
<evidence type="ECO:0000256" key="1">
    <source>
        <dbReference type="SAM" id="Phobius"/>
    </source>
</evidence>
<evidence type="ECO:0000313" key="2">
    <source>
        <dbReference type="EMBL" id="SIT94015.1"/>
    </source>
</evidence>
<reference evidence="3" key="1">
    <citation type="submission" date="2017-01" db="EMBL/GenBank/DDBJ databases">
        <authorList>
            <person name="Varghese N."/>
            <person name="Submissions S."/>
        </authorList>
    </citation>
    <scope>NUCLEOTIDE SEQUENCE [LARGE SCALE GENOMIC DNA]</scope>
    <source>
        <strain evidence="3">LP100</strain>
    </source>
</reference>
<accession>A0A1R3XQX3</accession>
<keyword evidence="3" id="KW-1185">Reference proteome</keyword>
<name>A0A1R3XQX3_9BACT</name>
<sequence>MVSRLIRKNKLILPLTLIAAASQVYVFGFGTGVLINVVFQLVVSYLLSYALTFLKLKSYQEDLHMKSWNVTFIFIAILVLIAFFAFPDFEGFK</sequence>
<gene>
    <name evidence="2" type="ORF">SAMN05444128_3392</name>
</gene>
<feature type="transmembrane region" description="Helical" evidence="1">
    <location>
        <begin position="68"/>
        <end position="86"/>
    </location>
</feature>
<keyword evidence="1" id="KW-1133">Transmembrane helix</keyword>
<keyword evidence="1" id="KW-0812">Transmembrane</keyword>
<feature type="transmembrane region" description="Helical" evidence="1">
    <location>
        <begin position="38"/>
        <end position="56"/>
    </location>
</feature>
<dbReference type="EMBL" id="FTPP01000003">
    <property type="protein sequence ID" value="SIT94015.1"/>
    <property type="molecule type" value="Genomic_DNA"/>
</dbReference>
<dbReference type="Proteomes" id="UP000187181">
    <property type="component" value="Unassembled WGS sequence"/>
</dbReference>
<evidence type="ECO:0000313" key="3">
    <source>
        <dbReference type="Proteomes" id="UP000187181"/>
    </source>
</evidence>
<keyword evidence="1" id="KW-0472">Membrane</keyword>